<dbReference type="AlphaFoldDB" id="A0A915KVU0"/>
<name>A0A915KVU0_ROMCU</name>
<accession>A0A915KVU0</accession>
<evidence type="ECO:0000313" key="2">
    <source>
        <dbReference type="WBParaSite" id="nRc.2.0.1.t42915-RA"/>
    </source>
</evidence>
<keyword evidence="1" id="KW-1185">Reference proteome</keyword>
<evidence type="ECO:0000313" key="1">
    <source>
        <dbReference type="Proteomes" id="UP000887565"/>
    </source>
</evidence>
<sequence length="199" mass="23129">MVHLRKLFQTFMVNAFLKITYCGLNHSFEELIEDQLPDDENLHAYKVEGHDHENQWVSIGHPFLIKNKNGGIYQFTPESIFMKLRLLAEDQRTALKNIAKQFYPNIKEALIYLIPLQSLSCATSFLAGEETIELQGKANNLNQYEVTVEIPCEEHSSVRNAFLNRIKRADSINWRCTFSADAAYKSRKTTNWMENSMRH</sequence>
<dbReference type="WBParaSite" id="nRc.2.0.1.t42915-RA">
    <property type="protein sequence ID" value="nRc.2.0.1.t42915-RA"/>
    <property type="gene ID" value="nRc.2.0.1.g42915"/>
</dbReference>
<proteinExistence type="predicted"/>
<organism evidence="1 2">
    <name type="scientific">Romanomermis culicivorax</name>
    <name type="common">Nematode worm</name>
    <dbReference type="NCBI Taxonomy" id="13658"/>
    <lineage>
        <taxon>Eukaryota</taxon>
        <taxon>Metazoa</taxon>
        <taxon>Ecdysozoa</taxon>
        <taxon>Nematoda</taxon>
        <taxon>Enoplea</taxon>
        <taxon>Dorylaimia</taxon>
        <taxon>Mermithida</taxon>
        <taxon>Mermithoidea</taxon>
        <taxon>Mermithidae</taxon>
        <taxon>Romanomermis</taxon>
    </lineage>
</organism>
<reference evidence="2" key="1">
    <citation type="submission" date="2022-11" db="UniProtKB">
        <authorList>
            <consortium name="WormBaseParasite"/>
        </authorList>
    </citation>
    <scope>IDENTIFICATION</scope>
</reference>
<protein>
    <submittedName>
        <fullName evidence="2">Uncharacterized protein</fullName>
    </submittedName>
</protein>
<dbReference type="Proteomes" id="UP000887565">
    <property type="component" value="Unplaced"/>
</dbReference>